<evidence type="ECO:0000256" key="11">
    <source>
        <dbReference type="RuleBase" id="RU003357"/>
    </source>
</evidence>
<dbReference type="SUPFAM" id="SSF56935">
    <property type="entry name" value="Porins"/>
    <property type="match status" value="1"/>
</dbReference>
<dbReference type="PROSITE" id="PS52016">
    <property type="entry name" value="TONB_DEPENDENT_REC_3"/>
    <property type="match status" value="1"/>
</dbReference>
<dbReference type="RefSeq" id="WP_382167862.1">
    <property type="nucleotide sequence ID" value="NZ_JBHTBR010000005.1"/>
</dbReference>
<feature type="domain" description="TonB-dependent receptor-like beta-barrel" evidence="13">
    <location>
        <begin position="564"/>
        <end position="957"/>
    </location>
</feature>
<proteinExistence type="inferred from homology"/>
<keyword evidence="8 9" id="KW-0998">Cell outer membrane</keyword>
<dbReference type="PROSITE" id="PS01156">
    <property type="entry name" value="TONB_DEPENDENT_REC_2"/>
    <property type="match status" value="1"/>
</dbReference>
<dbReference type="InterPro" id="IPR036942">
    <property type="entry name" value="Beta-barrel_TonB_sf"/>
</dbReference>
<dbReference type="InterPro" id="IPR000531">
    <property type="entry name" value="Beta-barrel_TonB"/>
</dbReference>
<dbReference type="Gene3D" id="2.170.130.10">
    <property type="entry name" value="TonB-dependent receptor, plug domain"/>
    <property type="match status" value="1"/>
</dbReference>
<protein>
    <submittedName>
        <fullName evidence="15">TonB-dependent receptor plug domain-containing protein</fullName>
    </submittedName>
</protein>
<dbReference type="InterPro" id="IPR012910">
    <property type="entry name" value="Plug_dom"/>
</dbReference>
<reference evidence="16" key="1">
    <citation type="journal article" date="2019" name="Int. J. Syst. Evol. Microbiol.">
        <title>The Global Catalogue of Microorganisms (GCM) 10K type strain sequencing project: providing services to taxonomists for standard genome sequencing and annotation.</title>
        <authorList>
            <consortium name="The Broad Institute Genomics Platform"/>
            <consortium name="The Broad Institute Genome Sequencing Center for Infectious Disease"/>
            <person name="Wu L."/>
            <person name="Ma J."/>
        </authorList>
    </citation>
    <scope>NUCLEOTIDE SEQUENCE [LARGE SCALE GENOMIC DNA]</scope>
    <source>
        <strain evidence="16">CCUG 51308</strain>
    </source>
</reference>
<evidence type="ECO:0000313" key="15">
    <source>
        <dbReference type="EMBL" id="MFC7292438.1"/>
    </source>
</evidence>
<evidence type="ECO:0000256" key="10">
    <source>
        <dbReference type="PROSITE-ProRule" id="PRU10144"/>
    </source>
</evidence>
<keyword evidence="5 12" id="KW-0732">Signal</keyword>
<evidence type="ECO:0000259" key="13">
    <source>
        <dbReference type="Pfam" id="PF00593"/>
    </source>
</evidence>
<gene>
    <name evidence="15" type="ORF">ACFQS8_12480</name>
</gene>
<organism evidence="15 16">
    <name type="scientific">Hirschia litorea</name>
    <dbReference type="NCBI Taxonomy" id="1199156"/>
    <lineage>
        <taxon>Bacteria</taxon>
        <taxon>Pseudomonadati</taxon>
        <taxon>Pseudomonadota</taxon>
        <taxon>Alphaproteobacteria</taxon>
        <taxon>Hyphomonadales</taxon>
        <taxon>Hyphomonadaceae</taxon>
        <taxon>Hirschia</taxon>
    </lineage>
</organism>
<dbReference type="InterPro" id="IPR039426">
    <property type="entry name" value="TonB-dep_rcpt-like"/>
</dbReference>
<dbReference type="Proteomes" id="UP001596492">
    <property type="component" value="Unassembled WGS sequence"/>
</dbReference>
<sequence>MTIKNLKSGLVRSTILAGLAAISAPAVLAQDVDTIAEATEDSSVQQTIVVTGTRIPQQNLIGTSPVTNIGAGEITTRGVVRVEDIVNTLPQAFAGQGSAVSNGSSGTATVNLRGLGANRTLVLMNGRRMPYGSPQLAAADLNQIPAALIERVDVLTGGASAVYGSDAIAGVVNFIMKDDFEGVRIDSNYSFFQHNNNNTTMQELNAANGYDAPSGSTTDGTAYDITAIMGVNSDDGNGNITAYASYRNVEAVNQGQRDYSNCALTGSGPYGCGGSATNLDANFLVLGTGNIPVFDDENPGAGGLPGLFGVKDGVFSDGSSGTFNYNPFNYYQRPDERYSFGVNGHYEFNKNVEVYTELSFMHNRTFAQIAPSGVFGGGIAGDAGGINCNNAFLSGQQFEYLCGSQGLTTDDTATGVLILRRNVEGGNRTDDLTHQTFRGVAGARGEIADTGLQYDVFASFARVSLSQSYLNELSKVKVAKALNAVDDGEGNIVCAVNADADTSNDDGQCVPYDIFSANGPSQAALGYVVSPLLSNGSTDAQNIVGTIAGDLTQHGMKIPSATEGLGFVVGAEYRRNSLSFTPDAGFQSGDGYGQGGPTTPISGSTESYEFFGELNVPLVQDKPGIYDLGLEFAYRYSDYTTPDATTDTYKVGFDYAPVEDIRFRASYQQAARTANIFELYDAQGLGLFDLTEQGPDGDTYYDPCSGSNPAATAAQCANTGVTAAQYGFIADNPAGQFNQLTGGNLELDPEVSETFTIGFVFEPTFMDGLTLSVDYFDITVEDYISTVNPETALNECLENGDAFFCSLVNRGGGGTLWAGTSGFITATNVNTGELSTSGFDVNAAYSFDIGTFGSMTMDYTATILQDLITQELPTSEPYDSIGFYGGRHGTSNPEYRHIAGASWETPWNVTAGLTWRHFGEVELESGAQPLDSQNYLDVNATYDVFENTSLRAGINNVMDDEPPLSSSVGSGFGNGNTFPQVYDALGRYVFFGATVDF</sequence>
<evidence type="ECO:0000256" key="12">
    <source>
        <dbReference type="SAM" id="SignalP"/>
    </source>
</evidence>
<evidence type="ECO:0000256" key="1">
    <source>
        <dbReference type="ARBA" id="ARBA00004571"/>
    </source>
</evidence>
<comment type="similarity">
    <text evidence="9 11">Belongs to the TonB-dependent receptor family.</text>
</comment>
<keyword evidence="2 9" id="KW-0813">Transport</keyword>
<dbReference type="EMBL" id="JBHTBR010000005">
    <property type="protein sequence ID" value="MFC7292438.1"/>
    <property type="molecule type" value="Genomic_DNA"/>
</dbReference>
<dbReference type="Pfam" id="PF00593">
    <property type="entry name" value="TonB_dep_Rec_b-barrel"/>
    <property type="match status" value="1"/>
</dbReference>
<evidence type="ECO:0000256" key="4">
    <source>
        <dbReference type="ARBA" id="ARBA00022692"/>
    </source>
</evidence>
<comment type="caution">
    <text evidence="15">The sequence shown here is derived from an EMBL/GenBank/DDBJ whole genome shotgun (WGS) entry which is preliminary data.</text>
</comment>
<evidence type="ECO:0000259" key="14">
    <source>
        <dbReference type="Pfam" id="PF07715"/>
    </source>
</evidence>
<dbReference type="PANTHER" id="PTHR47234">
    <property type="match status" value="1"/>
</dbReference>
<evidence type="ECO:0000256" key="6">
    <source>
        <dbReference type="ARBA" id="ARBA00023077"/>
    </source>
</evidence>
<evidence type="ECO:0000256" key="9">
    <source>
        <dbReference type="PROSITE-ProRule" id="PRU01360"/>
    </source>
</evidence>
<dbReference type="InterPro" id="IPR010917">
    <property type="entry name" value="TonB_rcpt_CS"/>
</dbReference>
<keyword evidence="15" id="KW-0675">Receptor</keyword>
<evidence type="ECO:0000256" key="8">
    <source>
        <dbReference type="ARBA" id="ARBA00023237"/>
    </source>
</evidence>
<keyword evidence="4 9" id="KW-0812">Transmembrane</keyword>
<name>A0ABW2INH9_9PROT</name>
<dbReference type="PANTHER" id="PTHR47234:SF2">
    <property type="entry name" value="TONB-DEPENDENT RECEPTOR"/>
    <property type="match status" value="1"/>
</dbReference>
<feature type="signal peptide" evidence="12">
    <location>
        <begin position="1"/>
        <end position="29"/>
    </location>
</feature>
<evidence type="ECO:0000256" key="3">
    <source>
        <dbReference type="ARBA" id="ARBA00022452"/>
    </source>
</evidence>
<keyword evidence="6 11" id="KW-0798">TonB box</keyword>
<evidence type="ECO:0000256" key="5">
    <source>
        <dbReference type="ARBA" id="ARBA00022729"/>
    </source>
</evidence>
<evidence type="ECO:0000256" key="7">
    <source>
        <dbReference type="ARBA" id="ARBA00023136"/>
    </source>
</evidence>
<evidence type="ECO:0000313" key="16">
    <source>
        <dbReference type="Proteomes" id="UP001596492"/>
    </source>
</evidence>
<dbReference type="Pfam" id="PF07715">
    <property type="entry name" value="Plug"/>
    <property type="match status" value="1"/>
</dbReference>
<keyword evidence="16" id="KW-1185">Reference proteome</keyword>
<keyword evidence="7 9" id="KW-0472">Membrane</keyword>
<evidence type="ECO:0000256" key="2">
    <source>
        <dbReference type="ARBA" id="ARBA00022448"/>
    </source>
</evidence>
<feature type="chain" id="PRO_5046675324" evidence="12">
    <location>
        <begin position="30"/>
        <end position="997"/>
    </location>
</feature>
<feature type="short sequence motif" description="TonB C-terminal box" evidence="10">
    <location>
        <begin position="980"/>
        <end position="997"/>
    </location>
</feature>
<feature type="domain" description="TonB-dependent receptor plug" evidence="14">
    <location>
        <begin position="63"/>
        <end position="171"/>
    </location>
</feature>
<comment type="subcellular location">
    <subcellularLocation>
        <location evidence="1 9">Cell outer membrane</location>
        <topology evidence="1 9">Multi-pass membrane protein</topology>
    </subcellularLocation>
</comment>
<keyword evidence="3 9" id="KW-1134">Transmembrane beta strand</keyword>
<dbReference type="InterPro" id="IPR037066">
    <property type="entry name" value="Plug_dom_sf"/>
</dbReference>
<dbReference type="Gene3D" id="2.40.170.20">
    <property type="entry name" value="TonB-dependent receptor, beta-barrel domain"/>
    <property type="match status" value="1"/>
</dbReference>
<accession>A0ABW2INH9</accession>